<evidence type="ECO:0000313" key="8">
    <source>
        <dbReference type="Proteomes" id="UP000031760"/>
    </source>
</evidence>
<feature type="domain" description="Thioredoxin" evidence="6">
    <location>
        <begin position="1"/>
        <end position="124"/>
    </location>
</feature>
<dbReference type="InterPro" id="IPR017937">
    <property type="entry name" value="Thioredoxin_CS"/>
</dbReference>
<evidence type="ECO:0000256" key="4">
    <source>
        <dbReference type="ARBA" id="ARBA00023284"/>
    </source>
</evidence>
<feature type="chain" id="PRO_5004914175" evidence="5">
    <location>
        <begin position="20"/>
        <end position="234"/>
    </location>
</feature>
<keyword evidence="1" id="KW-0813">Transport</keyword>
<dbReference type="Gene3D" id="3.40.30.10">
    <property type="entry name" value="Glutaredoxin"/>
    <property type="match status" value="1"/>
</dbReference>
<dbReference type="STRING" id="1454201.NMS_1896"/>
<dbReference type="PROSITE" id="PS00194">
    <property type="entry name" value="THIOREDOXIN_1"/>
    <property type="match status" value="1"/>
</dbReference>
<dbReference type="AlphaFoldDB" id="W8VRZ0"/>
<evidence type="ECO:0000256" key="2">
    <source>
        <dbReference type="ARBA" id="ARBA00022982"/>
    </source>
</evidence>
<organism evidence="7 8">
    <name type="scientific">Nonlabens marinus S1-08</name>
    <dbReference type="NCBI Taxonomy" id="1454201"/>
    <lineage>
        <taxon>Bacteria</taxon>
        <taxon>Pseudomonadati</taxon>
        <taxon>Bacteroidota</taxon>
        <taxon>Flavobacteriia</taxon>
        <taxon>Flavobacteriales</taxon>
        <taxon>Flavobacteriaceae</taxon>
        <taxon>Nonlabens</taxon>
    </lineage>
</organism>
<keyword evidence="8" id="KW-1185">Reference proteome</keyword>
<evidence type="ECO:0000256" key="3">
    <source>
        <dbReference type="ARBA" id="ARBA00023157"/>
    </source>
</evidence>
<evidence type="ECO:0000313" key="7">
    <source>
        <dbReference type="EMBL" id="BAO55905.1"/>
    </source>
</evidence>
<protein>
    <submittedName>
        <fullName evidence="7">Thioredoxin</fullName>
    </submittedName>
</protein>
<dbReference type="GO" id="GO:0005829">
    <property type="term" value="C:cytosol"/>
    <property type="evidence" value="ECO:0007669"/>
    <property type="project" value="TreeGrafter"/>
</dbReference>
<keyword evidence="3" id="KW-1015">Disulfide bond</keyword>
<gene>
    <name evidence="7" type="ORF">NMS_1896</name>
</gene>
<evidence type="ECO:0000256" key="1">
    <source>
        <dbReference type="ARBA" id="ARBA00022448"/>
    </source>
</evidence>
<sequence>MKYLLISFFSLVALSQLQAQQYITDSEIATTAAVVDDEMKILYFTASWCGPCRMMKPTIEAMATDPKSVAKIYKLDIDENITDEVLNIPGVPTFLFLKNGTLVDQHTGALAPAAFNALVAKNAKLPASKNLLVYAPVPSKYKVIAGSHPKLTKKNLDQLWHREKLLSQTASSIAQNLTDKQDLLSGMALINRAIEIEKSGQNLYVKSSLLRKMGQIKEADAVAKEAKNLMISGK</sequence>
<dbReference type="EMBL" id="AP014548">
    <property type="protein sequence ID" value="BAO55905.1"/>
    <property type="molecule type" value="Genomic_DNA"/>
</dbReference>
<keyword evidence="5" id="KW-0732">Signal</keyword>
<dbReference type="SUPFAM" id="SSF52833">
    <property type="entry name" value="Thioredoxin-like"/>
    <property type="match status" value="1"/>
</dbReference>
<dbReference type="Proteomes" id="UP000031760">
    <property type="component" value="Chromosome"/>
</dbReference>
<dbReference type="HOGENOM" id="CLU_1114510_0_0_10"/>
<dbReference type="PANTHER" id="PTHR45663:SF11">
    <property type="entry name" value="GEO12009P1"/>
    <property type="match status" value="1"/>
</dbReference>
<dbReference type="KEGG" id="nmf:NMS_1896"/>
<dbReference type="InterPro" id="IPR013766">
    <property type="entry name" value="Thioredoxin_domain"/>
</dbReference>
<dbReference type="InterPro" id="IPR036249">
    <property type="entry name" value="Thioredoxin-like_sf"/>
</dbReference>
<keyword evidence="4" id="KW-0676">Redox-active center</keyword>
<dbReference type="GO" id="GO:0015035">
    <property type="term" value="F:protein-disulfide reductase activity"/>
    <property type="evidence" value="ECO:0007669"/>
    <property type="project" value="TreeGrafter"/>
</dbReference>
<dbReference type="PANTHER" id="PTHR45663">
    <property type="entry name" value="GEO12009P1"/>
    <property type="match status" value="1"/>
</dbReference>
<evidence type="ECO:0000259" key="6">
    <source>
        <dbReference type="PROSITE" id="PS51352"/>
    </source>
</evidence>
<keyword evidence="2" id="KW-0249">Electron transport</keyword>
<evidence type="ECO:0000256" key="5">
    <source>
        <dbReference type="SAM" id="SignalP"/>
    </source>
</evidence>
<feature type="signal peptide" evidence="5">
    <location>
        <begin position="1"/>
        <end position="19"/>
    </location>
</feature>
<accession>W8VRZ0</accession>
<reference evidence="7 8" key="1">
    <citation type="journal article" date="2014" name="Proc. Natl. Acad. Sci. U.S.A.">
        <title>Functional characterization of flavobacteria rhodopsins reveals a unique class of light-driven chloride pump in bacteria.</title>
        <authorList>
            <person name="Yoshizawa S."/>
            <person name="Kumagai Y."/>
            <person name="Kim H."/>
            <person name="Ogura Y."/>
            <person name="Hayashi T."/>
            <person name="Iwasaki W."/>
            <person name="DeLong E.F."/>
            <person name="Kogure K."/>
        </authorList>
    </citation>
    <scope>NUCLEOTIDE SEQUENCE [LARGE SCALE GENOMIC DNA]</scope>
    <source>
        <strain evidence="7 8">S1-08</strain>
    </source>
</reference>
<dbReference type="PROSITE" id="PS51352">
    <property type="entry name" value="THIOREDOXIN_2"/>
    <property type="match status" value="1"/>
</dbReference>
<name>W8VRZ0_9FLAO</name>
<dbReference type="GO" id="GO:0045454">
    <property type="term" value="P:cell redox homeostasis"/>
    <property type="evidence" value="ECO:0007669"/>
    <property type="project" value="TreeGrafter"/>
</dbReference>
<dbReference type="CDD" id="cd02947">
    <property type="entry name" value="TRX_family"/>
    <property type="match status" value="1"/>
</dbReference>
<proteinExistence type="predicted"/>
<dbReference type="Pfam" id="PF00085">
    <property type="entry name" value="Thioredoxin"/>
    <property type="match status" value="1"/>
</dbReference>